<evidence type="ECO:0000313" key="3">
    <source>
        <dbReference type="Proteomes" id="UP001634394"/>
    </source>
</evidence>
<feature type="non-terminal residue" evidence="2">
    <location>
        <position position="1"/>
    </location>
</feature>
<feature type="compositionally biased region" description="Polar residues" evidence="1">
    <location>
        <begin position="211"/>
        <end position="222"/>
    </location>
</feature>
<dbReference type="EMBL" id="JBJQND010000012">
    <property type="protein sequence ID" value="KAL3859301.1"/>
    <property type="molecule type" value="Genomic_DNA"/>
</dbReference>
<reference evidence="2 3" key="1">
    <citation type="submission" date="2024-11" db="EMBL/GenBank/DDBJ databases">
        <title>Chromosome-level genome assembly of the freshwater bivalve Anodonta woodiana.</title>
        <authorList>
            <person name="Chen X."/>
        </authorList>
    </citation>
    <scope>NUCLEOTIDE SEQUENCE [LARGE SCALE GENOMIC DNA]</scope>
    <source>
        <strain evidence="2">MN2024</strain>
        <tissue evidence="2">Gills</tissue>
    </source>
</reference>
<feature type="region of interest" description="Disordered" evidence="1">
    <location>
        <begin position="56"/>
        <end position="75"/>
    </location>
</feature>
<feature type="region of interest" description="Disordered" evidence="1">
    <location>
        <begin position="198"/>
        <end position="222"/>
    </location>
</feature>
<dbReference type="AlphaFoldDB" id="A0ABD3VDQ4"/>
<accession>A0ABD3VDQ4</accession>
<name>A0ABD3VDQ4_SINWO</name>
<comment type="caution">
    <text evidence="2">The sequence shown here is derived from an EMBL/GenBank/DDBJ whole genome shotgun (WGS) entry which is preliminary data.</text>
</comment>
<organism evidence="2 3">
    <name type="scientific">Sinanodonta woodiana</name>
    <name type="common">Chinese pond mussel</name>
    <name type="synonym">Anodonta woodiana</name>
    <dbReference type="NCBI Taxonomy" id="1069815"/>
    <lineage>
        <taxon>Eukaryota</taxon>
        <taxon>Metazoa</taxon>
        <taxon>Spiralia</taxon>
        <taxon>Lophotrochozoa</taxon>
        <taxon>Mollusca</taxon>
        <taxon>Bivalvia</taxon>
        <taxon>Autobranchia</taxon>
        <taxon>Heteroconchia</taxon>
        <taxon>Palaeoheterodonta</taxon>
        <taxon>Unionida</taxon>
        <taxon>Unionoidea</taxon>
        <taxon>Unionidae</taxon>
        <taxon>Unioninae</taxon>
        <taxon>Sinanodonta</taxon>
    </lineage>
</organism>
<keyword evidence="3" id="KW-1185">Reference proteome</keyword>
<evidence type="ECO:0000313" key="2">
    <source>
        <dbReference type="EMBL" id="KAL3859301.1"/>
    </source>
</evidence>
<proteinExistence type="predicted"/>
<dbReference type="Proteomes" id="UP001634394">
    <property type="component" value="Unassembled WGS sequence"/>
</dbReference>
<protein>
    <submittedName>
        <fullName evidence="2">Uncharacterized protein</fullName>
    </submittedName>
</protein>
<gene>
    <name evidence="2" type="ORF">ACJMK2_009526</name>
</gene>
<evidence type="ECO:0000256" key="1">
    <source>
        <dbReference type="SAM" id="MobiDB-lite"/>
    </source>
</evidence>
<feature type="compositionally biased region" description="Low complexity" evidence="1">
    <location>
        <begin position="57"/>
        <end position="69"/>
    </location>
</feature>
<feature type="non-terminal residue" evidence="2">
    <location>
        <position position="264"/>
    </location>
</feature>
<sequence>AFNRYNTCANDYMDFLSRSRFPESNQELANYWPVMDDLKKLFNNLIDKIHLKKESSEISSQTSSRSTRSYAANKRAKAESEKVKLQFVQKESEIKKEQFEKTLLLELLEQHKAVAAADAKATYLEQQLQDDIEDHKVSFIPPKEEITPFDKTSRYLERLNSPVTQPQLLSPQATPFVPIANAVPKVIEISTPGIYRQNTPVEPIPQRPVMHTTQGCTSSSESQSLLHDTSNFLIKKNILLESFQQQQFDDRPDRYVVWKTQFRT</sequence>